<dbReference type="RefSeq" id="WP_158035645.1">
    <property type="nucleotide sequence ID" value="NZ_BAAAZV010000013.1"/>
</dbReference>
<dbReference type="GO" id="GO:0031460">
    <property type="term" value="P:glycine betaine transport"/>
    <property type="evidence" value="ECO:0007669"/>
    <property type="project" value="InterPro"/>
</dbReference>
<dbReference type="SUPFAM" id="SSF54631">
    <property type="entry name" value="CBS-domain pair"/>
    <property type="match status" value="1"/>
</dbReference>
<evidence type="ECO:0000256" key="6">
    <source>
        <dbReference type="ARBA" id="ARBA00023122"/>
    </source>
</evidence>
<keyword evidence="3" id="KW-0547">Nucleotide-binding</keyword>
<reference evidence="11 12" key="1">
    <citation type="submission" date="2019-09" db="EMBL/GenBank/DDBJ databases">
        <title>Phylogeny of genus Pseudoclavibacter and closely related genus.</title>
        <authorList>
            <person name="Li Y."/>
        </authorList>
    </citation>
    <scope>NUCLEOTIDE SEQUENCE [LARGE SCALE GENOMIC DNA]</scope>
    <source>
        <strain evidence="11 12">JCM 16921</strain>
    </source>
</reference>
<dbReference type="InterPro" id="IPR051921">
    <property type="entry name" value="ABC_osmolyte_uptake_ATP-bind"/>
</dbReference>
<keyword evidence="2" id="KW-0813">Transport</keyword>
<dbReference type="SUPFAM" id="SSF52540">
    <property type="entry name" value="P-loop containing nucleoside triphosphate hydrolases"/>
    <property type="match status" value="1"/>
</dbReference>
<proteinExistence type="inferred from homology"/>
<evidence type="ECO:0000259" key="10">
    <source>
        <dbReference type="PROSITE" id="PS51371"/>
    </source>
</evidence>
<comment type="caution">
    <text evidence="11">The sequence shown here is derived from an EMBL/GenBank/DDBJ whole genome shotgun (WGS) entry which is preliminary data.</text>
</comment>
<evidence type="ECO:0000256" key="8">
    <source>
        <dbReference type="SAM" id="MobiDB-lite"/>
    </source>
</evidence>
<feature type="domain" description="ABC transporter" evidence="9">
    <location>
        <begin position="17"/>
        <end position="264"/>
    </location>
</feature>
<protein>
    <submittedName>
        <fullName evidence="11">Glycine betaine/L-proline ABC transporter ATP-binding protein</fullName>
    </submittedName>
</protein>
<evidence type="ECO:0000256" key="1">
    <source>
        <dbReference type="ARBA" id="ARBA00005417"/>
    </source>
</evidence>
<sequence>MTSPVIEVEHLYKVFGRRPQEVVRRITEGASRDELTALGTAAVIDASFTVQSGEFFVVMGLSGSGKSTLIRMLNGLNTPTSGTVRVFGHDLAELSAPELRRLRQRRVSMVFQHFALLPNRTVLENAAYGLEVQGVDLAERSRRALEVLERVGLKGWEARFPGELSGGMQQRVGLARALAADTDILLMDEAFSALDPLIRREMQEQLLDLQADLAKTIVFITHDLNEAMFLGDRVAVMRDGRIVQLGTPEDILTDPANDYVARFVRDVDRARVLTARSVMEPIMAQVQVTSGPRTALRVMREQQVSFAFVLDRGRRYRGVVSDRDVTRLIKQGSSDLASIVQPSLTVGPDEVLADLVRPSVISRLPLGVVDDRGRLLGGIPRATLLASMSSVPATTQALDVITPEARELAAGDTLVPEAKAALAGALAADGRGDASGSPHASDTATATPDTSAAAAPAPHESCAGGDDATPASAAGGEETR</sequence>
<dbReference type="OrthoDB" id="9802264at2"/>
<dbReference type="Pfam" id="PF00571">
    <property type="entry name" value="CBS"/>
    <property type="match status" value="1"/>
</dbReference>
<dbReference type="AlphaFoldDB" id="A0A7C8BSL8"/>
<evidence type="ECO:0000256" key="7">
    <source>
        <dbReference type="PROSITE-ProRule" id="PRU00703"/>
    </source>
</evidence>
<dbReference type="GO" id="GO:0005524">
    <property type="term" value="F:ATP binding"/>
    <property type="evidence" value="ECO:0007669"/>
    <property type="project" value="UniProtKB-KW"/>
</dbReference>
<dbReference type="InterPro" id="IPR017871">
    <property type="entry name" value="ABC_transporter-like_CS"/>
</dbReference>
<keyword evidence="12" id="KW-1185">Reference proteome</keyword>
<dbReference type="NCBIfam" id="TIGR01186">
    <property type="entry name" value="proV"/>
    <property type="match status" value="1"/>
</dbReference>
<dbReference type="PROSITE" id="PS51371">
    <property type="entry name" value="CBS"/>
    <property type="match status" value="1"/>
</dbReference>
<dbReference type="InterPro" id="IPR027417">
    <property type="entry name" value="P-loop_NTPase"/>
</dbReference>
<keyword evidence="5" id="KW-0029">Amino-acid transport</keyword>
<dbReference type="EMBL" id="WBKA01000001">
    <property type="protein sequence ID" value="KAB1633808.1"/>
    <property type="molecule type" value="Genomic_DNA"/>
</dbReference>
<dbReference type="InterPro" id="IPR005892">
    <property type="entry name" value="Gly-betaine_transp_ATP-bd"/>
</dbReference>
<dbReference type="InterPro" id="IPR003439">
    <property type="entry name" value="ABC_transporter-like_ATP-bd"/>
</dbReference>
<evidence type="ECO:0000313" key="12">
    <source>
        <dbReference type="Proteomes" id="UP000481339"/>
    </source>
</evidence>
<feature type="domain" description="CBS" evidence="10">
    <location>
        <begin position="279"/>
        <end position="336"/>
    </location>
</feature>
<dbReference type="SMART" id="SM00382">
    <property type="entry name" value="AAA"/>
    <property type="match status" value="1"/>
</dbReference>
<dbReference type="InterPro" id="IPR000644">
    <property type="entry name" value="CBS_dom"/>
</dbReference>
<dbReference type="Gene3D" id="3.10.580.10">
    <property type="entry name" value="CBS-domain"/>
    <property type="match status" value="1"/>
</dbReference>
<evidence type="ECO:0000256" key="4">
    <source>
        <dbReference type="ARBA" id="ARBA00022840"/>
    </source>
</evidence>
<gene>
    <name evidence="11" type="ORF">F8O02_02525</name>
</gene>
<dbReference type="InterPro" id="IPR003593">
    <property type="entry name" value="AAA+_ATPase"/>
</dbReference>
<evidence type="ECO:0000256" key="3">
    <source>
        <dbReference type="ARBA" id="ARBA00022741"/>
    </source>
</evidence>
<dbReference type="CDD" id="cd03294">
    <property type="entry name" value="ABC_Pro_Gly_Betaine"/>
    <property type="match status" value="1"/>
</dbReference>
<dbReference type="GO" id="GO:0016887">
    <property type="term" value="F:ATP hydrolysis activity"/>
    <property type="evidence" value="ECO:0007669"/>
    <property type="project" value="InterPro"/>
</dbReference>
<name>A0A7C8BSL8_9MICO</name>
<dbReference type="GO" id="GO:0006865">
    <property type="term" value="P:amino acid transport"/>
    <property type="evidence" value="ECO:0007669"/>
    <property type="project" value="UniProtKB-KW"/>
</dbReference>
<feature type="compositionally biased region" description="Low complexity" evidence="8">
    <location>
        <begin position="429"/>
        <end position="459"/>
    </location>
</feature>
<feature type="region of interest" description="Disordered" evidence="8">
    <location>
        <begin position="429"/>
        <end position="480"/>
    </location>
</feature>
<organism evidence="11 12">
    <name type="scientific">Pseudoclavibacter caeni</name>
    <dbReference type="NCBI Taxonomy" id="908846"/>
    <lineage>
        <taxon>Bacteria</taxon>
        <taxon>Bacillati</taxon>
        <taxon>Actinomycetota</taxon>
        <taxon>Actinomycetes</taxon>
        <taxon>Micrococcales</taxon>
        <taxon>Microbacteriaceae</taxon>
        <taxon>Pseudoclavibacter</taxon>
    </lineage>
</organism>
<dbReference type="GO" id="GO:0016020">
    <property type="term" value="C:membrane"/>
    <property type="evidence" value="ECO:0007669"/>
    <property type="project" value="InterPro"/>
</dbReference>
<evidence type="ECO:0000259" key="9">
    <source>
        <dbReference type="PROSITE" id="PS50893"/>
    </source>
</evidence>
<dbReference type="Gene3D" id="3.40.50.300">
    <property type="entry name" value="P-loop containing nucleotide triphosphate hydrolases"/>
    <property type="match status" value="1"/>
</dbReference>
<comment type="similarity">
    <text evidence="1">Belongs to the ABC transporter superfamily.</text>
</comment>
<evidence type="ECO:0000256" key="2">
    <source>
        <dbReference type="ARBA" id="ARBA00022448"/>
    </source>
</evidence>
<dbReference type="Proteomes" id="UP000481339">
    <property type="component" value="Unassembled WGS sequence"/>
</dbReference>
<dbReference type="InterPro" id="IPR046342">
    <property type="entry name" value="CBS_dom_sf"/>
</dbReference>
<keyword evidence="6 7" id="KW-0129">CBS domain</keyword>
<dbReference type="GO" id="GO:0006970">
    <property type="term" value="P:response to osmotic stress"/>
    <property type="evidence" value="ECO:0007669"/>
    <property type="project" value="UniProtKB-ARBA"/>
</dbReference>
<dbReference type="PANTHER" id="PTHR43869:SF1">
    <property type="entry name" value="GLYCINE BETAINE_PROLINE BETAINE TRANSPORT SYSTEM ATP-BINDING PROTEIN PROV"/>
    <property type="match status" value="1"/>
</dbReference>
<dbReference type="PROSITE" id="PS50893">
    <property type="entry name" value="ABC_TRANSPORTER_2"/>
    <property type="match status" value="1"/>
</dbReference>
<dbReference type="PANTHER" id="PTHR43869">
    <property type="entry name" value="GLYCINE BETAINE/PROLINE BETAINE TRANSPORT SYSTEM ATP-BINDING PROTEIN PROV"/>
    <property type="match status" value="1"/>
</dbReference>
<evidence type="ECO:0000313" key="11">
    <source>
        <dbReference type="EMBL" id="KAB1633808.1"/>
    </source>
</evidence>
<dbReference type="FunFam" id="3.40.50.300:FF:000201">
    <property type="entry name" value="Glycine betaine/L-proline ABC transporter ATP-binding protein"/>
    <property type="match status" value="1"/>
</dbReference>
<accession>A0A7C8BSL8</accession>
<dbReference type="Pfam" id="PF00005">
    <property type="entry name" value="ABC_tran"/>
    <property type="match status" value="1"/>
</dbReference>
<dbReference type="PROSITE" id="PS00211">
    <property type="entry name" value="ABC_TRANSPORTER_1"/>
    <property type="match status" value="1"/>
</dbReference>
<evidence type="ECO:0000256" key="5">
    <source>
        <dbReference type="ARBA" id="ARBA00022970"/>
    </source>
</evidence>
<keyword evidence="4 11" id="KW-0067">ATP-binding</keyword>